<gene>
    <name evidence="2" type="ORF">ACE1CC_02890</name>
</gene>
<feature type="region of interest" description="Disordered" evidence="1">
    <location>
        <begin position="41"/>
        <end position="69"/>
    </location>
</feature>
<dbReference type="RefSeq" id="WP_413268972.1">
    <property type="nucleotide sequence ID" value="NZ_JBHFNQ010000026.1"/>
</dbReference>
<dbReference type="EMBL" id="JBHFNQ010000026">
    <property type="protein sequence ID" value="MFB2875818.1"/>
    <property type="molecule type" value="Genomic_DNA"/>
</dbReference>
<dbReference type="Proteomes" id="UP001576774">
    <property type="component" value="Unassembled WGS sequence"/>
</dbReference>
<evidence type="ECO:0000313" key="2">
    <source>
        <dbReference type="EMBL" id="MFB2875818.1"/>
    </source>
</evidence>
<protein>
    <submittedName>
        <fullName evidence="2">Uncharacterized protein</fullName>
    </submittedName>
</protein>
<organism evidence="2 3">
    <name type="scientific">Floridaenema aerugineum BLCC-F46</name>
    <dbReference type="NCBI Taxonomy" id="3153654"/>
    <lineage>
        <taxon>Bacteria</taxon>
        <taxon>Bacillati</taxon>
        <taxon>Cyanobacteriota</taxon>
        <taxon>Cyanophyceae</taxon>
        <taxon>Oscillatoriophycideae</taxon>
        <taxon>Aerosakkonematales</taxon>
        <taxon>Aerosakkonemataceae</taxon>
        <taxon>Floridanema</taxon>
        <taxon>Floridanema aerugineum</taxon>
    </lineage>
</organism>
<reference evidence="2 3" key="1">
    <citation type="submission" date="2024-09" db="EMBL/GenBank/DDBJ databases">
        <title>Floridaenema gen nov. (Aerosakkonemataceae, Aerosakkonematales ord. nov., Cyanobacteria) from benthic tropical and subtropical fresh waters, with the description of four new species.</title>
        <authorList>
            <person name="Moretto J.A."/>
            <person name="Berthold D.E."/>
            <person name="Lefler F.W."/>
            <person name="Huang I.-S."/>
            <person name="Laughinghouse H. IV."/>
        </authorList>
    </citation>
    <scope>NUCLEOTIDE SEQUENCE [LARGE SCALE GENOMIC DNA]</scope>
    <source>
        <strain evidence="2 3">BLCC-F46</strain>
    </source>
</reference>
<keyword evidence="3" id="KW-1185">Reference proteome</keyword>
<evidence type="ECO:0000256" key="1">
    <source>
        <dbReference type="SAM" id="MobiDB-lite"/>
    </source>
</evidence>
<comment type="caution">
    <text evidence="2">The sequence shown here is derived from an EMBL/GenBank/DDBJ whole genome shotgun (WGS) entry which is preliminary data.</text>
</comment>
<proteinExistence type="predicted"/>
<evidence type="ECO:0000313" key="3">
    <source>
        <dbReference type="Proteomes" id="UP001576774"/>
    </source>
</evidence>
<accession>A0ABV4X0P8</accession>
<name>A0ABV4X0P8_9CYAN</name>
<sequence length="69" mass="7484">MKRLTSLPLMLIFTAAGFIVLAASVILMTVESLISSLWSQAPSSKTETGKKSFTQAQLPSTEPQVRSRT</sequence>